<dbReference type="SUPFAM" id="SSF51445">
    <property type="entry name" value="(Trans)glycosidases"/>
    <property type="match status" value="1"/>
</dbReference>
<dbReference type="Pfam" id="PF02837">
    <property type="entry name" value="Glyco_hydro_2_N"/>
    <property type="match status" value="1"/>
</dbReference>
<evidence type="ECO:0000256" key="6">
    <source>
        <dbReference type="ARBA" id="ARBA00023295"/>
    </source>
</evidence>
<dbReference type="Gene3D" id="2.70.98.10">
    <property type="match status" value="1"/>
</dbReference>
<dbReference type="InterPro" id="IPR013783">
    <property type="entry name" value="Ig-like_fold"/>
</dbReference>
<evidence type="ECO:0000256" key="7">
    <source>
        <dbReference type="ARBA" id="ARBA00032230"/>
    </source>
</evidence>
<keyword evidence="6 8" id="KW-0326">Glycosidase</keyword>
<dbReference type="InterPro" id="IPR004199">
    <property type="entry name" value="B-gal_small/dom_5"/>
</dbReference>
<evidence type="ECO:0000256" key="8">
    <source>
        <dbReference type="RuleBase" id="RU361154"/>
    </source>
</evidence>
<evidence type="ECO:0000256" key="2">
    <source>
        <dbReference type="ARBA" id="ARBA00007401"/>
    </source>
</evidence>
<dbReference type="Pfam" id="PF02836">
    <property type="entry name" value="Glyco_hydro_2_C"/>
    <property type="match status" value="1"/>
</dbReference>
<reference evidence="10" key="2">
    <citation type="submission" date="2021-04" db="EMBL/GenBank/DDBJ databases">
        <authorList>
            <person name="Gilroy R."/>
        </authorList>
    </citation>
    <scope>NUCLEOTIDE SEQUENCE</scope>
    <source>
        <strain evidence="10">811</strain>
    </source>
</reference>
<protein>
    <recommendedName>
        <fullName evidence="4 8">Beta-galactosidase</fullName>
        <ecNumber evidence="3 8">3.2.1.23</ecNumber>
    </recommendedName>
    <alternativeName>
        <fullName evidence="7 8">Lactase</fullName>
    </alternativeName>
</protein>
<gene>
    <name evidence="10" type="ORF">H9741_04740</name>
</gene>
<dbReference type="InterPro" id="IPR006101">
    <property type="entry name" value="Glyco_hydro_2"/>
</dbReference>
<dbReference type="Pfam" id="PF00703">
    <property type="entry name" value="Glyco_hydro_2"/>
    <property type="match status" value="1"/>
</dbReference>
<dbReference type="InterPro" id="IPR011013">
    <property type="entry name" value="Gal_mutarotase_sf_dom"/>
</dbReference>
<dbReference type="SMART" id="SM01038">
    <property type="entry name" value="Bgal_small_N"/>
    <property type="match status" value="1"/>
</dbReference>
<dbReference type="EC" id="3.2.1.23" evidence="3 8"/>
<evidence type="ECO:0000256" key="4">
    <source>
        <dbReference type="ARBA" id="ARBA00013303"/>
    </source>
</evidence>
<comment type="similarity">
    <text evidence="2 8">Belongs to the glycosyl hydrolase 2 family.</text>
</comment>
<proteinExistence type="inferred from homology"/>
<evidence type="ECO:0000259" key="9">
    <source>
        <dbReference type="SMART" id="SM01038"/>
    </source>
</evidence>
<comment type="caution">
    <text evidence="10">The sequence shown here is derived from an EMBL/GenBank/DDBJ whole genome shotgun (WGS) entry which is preliminary data.</text>
</comment>
<dbReference type="PRINTS" id="PR00132">
    <property type="entry name" value="GLHYDRLASE2"/>
</dbReference>
<evidence type="ECO:0000313" key="11">
    <source>
        <dbReference type="Proteomes" id="UP000824204"/>
    </source>
</evidence>
<dbReference type="Pfam" id="PF02929">
    <property type="entry name" value="Bgal_small_N"/>
    <property type="match status" value="1"/>
</dbReference>
<dbReference type="EMBL" id="DXFX01000059">
    <property type="protein sequence ID" value="HIX07754.1"/>
    <property type="molecule type" value="Genomic_DNA"/>
</dbReference>
<dbReference type="PROSITE" id="PS00719">
    <property type="entry name" value="GLYCOSYL_HYDROL_F2_1"/>
    <property type="match status" value="1"/>
</dbReference>
<name>A0A9D1V8K5_9FIRM</name>
<keyword evidence="5 8" id="KW-0378">Hydrolase</keyword>
<dbReference type="PANTHER" id="PTHR46323:SF2">
    <property type="entry name" value="BETA-GALACTOSIDASE"/>
    <property type="match status" value="1"/>
</dbReference>
<dbReference type="InterPro" id="IPR006104">
    <property type="entry name" value="Glyco_hydro_2_N"/>
</dbReference>
<dbReference type="GO" id="GO:0009341">
    <property type="term" value="C:beta-galactosidase complex"/>
    <property type="evidence" value="ECO:0007669"/>
    <property type="project" value="InterPro"/>
</dbReference>
<dbReference type="Gene3D" id="3.20.20.80">
    <property type="entry name" value="Glycosidases"/>
    <property type="match status" value="1"/>
</dbReference>
<dbReference type="Gene3D" id="2.60.40.10">
    <property type="entry name" value="Immunoglobulins"/>
    <property type="match status" value="1"/>
</dbReference>
<dbReference type="InterPro" id="IPR017853">
    <property type="entry name" value="GH"/>
</dbReference>
<dbReference type="GO" id="GO:0004565">
    <property type="term" value="F:beta-galactosidase activity"/>
    <property type="evidence" value="ECO:0007669"/>
    <property type="project" value="UniProtKB-EC"/>
</dbReference>
<dbReference type="SUPFAM" id="SSF49785">
    <property type="entry name" value="Galactose-binding domain-like"/>
    <property type="match status" value="1"/>
</dbReference>
<dbReference type="AlphaFoldDB" id="A0A9D1V8K5"/>
<dbReference type="InterPro" id="IPR023232">
    <property type="entry name" value="Glyco_hydro_2_AS"/>
</dbReference>
<dbReference type="SUPFAM" id="SSF49303">
    <property type="entry name" value="beta-Galactosidase/glucuronidase domain"/>
    <property type="match status" value="1"/>
</dbReference>
<feature type="domain" description="Beta galactosidase small chain/" evidence="9">
    <location>
        <begin position="689"/>
        <end position="952"/>
    </location>
</feature>
<dbReference type="SUPFAM" id="SSF74650">
    <property type="entry name" value="Galactose mutarotase-like"/>
    <property type="match status" value="1"/>
</dbReference>
<evidence type="ECO:0000313" key="10">
    <source>
        <dbReference type="EMBL" id="HIX07754.1"/>
    </source>
</evidence>
<evidence type="ECO:0000256" key="5">
    <source>
        <dbReference type="ARBA" id="ARBA00022801"/>
    </source>
</evidence>
<evidence type="ECO:0000256" key="3">
    <source>
        <dbReference type="ARBA" id="ARBA00012756"/>
    </source>
</evidence>
<dbReference type="PROSITE" id="PS00608">
    <property type="entry name" value="GLYCOSYL_HYDROL_F2_2"/>
    <property type="match status" value="1"/>
</dbReference>
<comment type="catalytic activity">
    <reaction evidence="1 8">
        <text>Hydrolysis of terminal non-reducing beta-D-galactose residues in beta-D-galactosides.</text>
        <dbReference type="EC" id="3.2.1.23"/>
    </reaction>
</comment>
<dbReference type="InterPro" id="IPR006102">
    <property type="entry name" value="Ig-like_GH2"/>
</dbReference>
<dbReference type="Gene3D" id="2.60.120.260">
    <property type="entry name" value="Galactose-binding domain-like"/>
    <property type="match status" value="1"/>
</dbReference>
<dbReference type="GO" id="GO:0030246">
    <property type="term" value="F:carbohydrate binding"/>
    <property type="evidence" value="ECO:0007669"/>
    <property type="project" value="InterPro"/>
</dbReference>
<dbReference type="InterPro" id="IPR050347">
    <property type="entry name" value="Bact_Beta-galactosidase"/>
</dbReference>
<dbReference type="GO" id="GO:0005990">
    <property type="term" value="P:lactose catabolic process"/>
    <property type="evidence" value="ECO:0007669"/>
    <property type="project" value="TreeGrafter"/>
</dbReference>
<dbReference type="InterPro" id="IPR006103">
    <property type="entry name" value="Glyco_hydro_2_cat"/>
</dbReference>
<organism evidence="10 11">
    <name type="scientific">Candidatus Borkfalkia faecipullorum</name>
    <dbReference type="NCBI Taxonomy" id="2838510"/>
    <lineage>
        <taxon>Bacteria</taxon>
        <taxon>Bacillati</taxon>
        <taxon>Bacillota</taxon>
        <taxon>Clostridia</taxon>
        <taxon>Christensenellales</taxon>
        <taxon>Christensenellaceae</taxon>
        <taxon>Candidatus Borkfalkia</taxon>
    </lineage>
</organism>
<accession>A0A9D1V8K5</accession>
<evidence type="ECO:0000256" key="1">
    <source>
        <dbReference type="ARBA" id="ARBA00001412"/>
    </source>
</evidence>
<sequence length="954" mass="110282">MLEKYYEKDKSVGVLPPRAYFIPFNRDQERSERREDSRRFQSLNGTWKIRAYESVLDADKFWEDDPTEEIPVPSCVQYYGYDRFQYVNDRYPFMYDPPRVPAHNPAYHFTRTFVADDAIAAGDRVYLLFEGVDSCFYLYINGRFVGFSQISHKVSEFDITDYVCEGENRVDVLVLKWCFGSYLEDQDKWRFTGIFRDVYLLFRPQYHMTDYKITTSLEKDHAVVTFENKGKVSALVRFEDTELPVEGGRSASFIVREPRLWSAEDPYLYDMDIVCMEEKIFERVGIRTVCVKNGIFLVNGKPIKLRGVNRHDFHPDRGAAVTEEDMLLSLTQMKKFNVNAVRTSHYPSSPLLYRMCDELGLYVMSESDVESHGSHRSGKEGTYQQRLALMAEDPTFRDQVCERSIVNVEWNKNHPCVLIWSLGNEAGWGANFIAASETVKKLDSRPVHYEGFWEMDRFHYMNGEFYTVPLDMISRMYPQPSWMTDEYLTDPRETRPLVLCEYAHAMGNGPGGLEDYWKVIESNDRFMGGFIWEWFDHGVRYKTRGYRYGGDFGEKVHDGNFCVDGIVFPDCSPKPGTYEMKKVYQPAVISLSANRLHIFNKYYFISLRGTLRITWPATGKVQECAIEIPPRNKIVCDEVLQDTENMRVEIFTDKGGEPVAWENFYSVKFEKLSFRRIKTEIEDGDRYIRVTAGESVYTLDKTSGILTSVKAFGKELGAIRPNVWRAPIDNDMNEKADWYSAGLNRAVCDMTDYKIKGNSVTVGIRMGDYSSWRPWLTLRLRYEFSEEGVRIRIEYLTAKGYFLSLPRIGFRLSLPAEFTRLRYCAYGPGESYNDLYTYCAKGEYTSSVCDEYVHYVRPQECGSHWGADYAEVTDGDLIVRAEGMRSFSALPYSQETLTATAHDDELPENAEGTFFCADLYMGGLGTNSCGPAVRQDRRVPESGSGTISFFWSKK</sequence>
<dbReference type="PANTHER" id="PTHR46323">
    <property type="entry name" value="BETA-GALACTOSIDASE"/>
    <property type="match status" value="1"/>
</dbReference>
<dbReference type="InterPro" id="IPR036156">
    <property type="entry name" value="Beta-gal/glucu_dom_sf"/>
</dbReference>
<dbReference type="InterPro" id="IPR023230">
    <property type="entry name" value="Glyco_hydro_2_CS"/>
</dbReference>
<dbReference type="InterPro" id="IPR008979">
    <property type="entry name" value="Galactose-bd-like_sf"/>
</dbReference>
<dbReference type="Proteomes" id="UP000824204">
    <property type="component" value="Unassembled WGS sequence"/>
</dbReference>
<reference evidence="10" key="1">
    <citation type="journal article" date="2021" name="PeerJ">
        <title>Extensive microbial diversity within the chicken gut microbiome revealed by metagenomics and culture.</title>
        <authorList>
            <person name="Gilroy R."/>
            <person name="Ravi A."/>
            <person name="Getino M."/>
            <person name="Pursley I."/>
            <person name="Horton D.L."/>
            <person name="Alikhan N.F."/>
            <person name="Baker D."/>
            <person name="Gharbi K."/>
            <person name="Hall N."/>
            <person name="Watson M."/>
            <person name="Adriaenssens E.M."/>
            <person name="Foster-Nyarko E."/>
            <person name="Jarju S."/>
            <person name="Secka A."/>
            <person name="Antonio M."/>
            <person name="Oren A."/>
            <person name="Chaudhuri R.R."/>
            <person name="La Ragione R."/>
            <person name="Hildebrand F."/>
            <person name="Pallen M.J."/>
        </authorList>
    </citation>
    <scope>NUCLEOTIDE SEQUENCE</scope>
    <source>
        <strain evidence="10">811</strain>
    </source>
</reference>
<dbReference type="InterPro" id="IPR014718">
    <property type="entry name" value="GH-type_carb-bd"/>
</dbReference>